<proteinExistence type="predicted"/>
<comment type="caution">
    <text evidence="3">The sequence shown here is derived from an EMBL/GenBank/DDBJ whole genome shotgun (WGS) entry which is preliminary data.</text>
</comment>
<evidence type="ECO:0000313" key="4">
    <source>
        <dbReference type="Proteomes" id="UP000283269"/>
    </source>
</evidence>
<dbReference type="OrthoDB" id="3363836at2759"/>
<dbReference type="AlphaFoldDB" id="A0A409W2S3"/>
<dbReference type="EMBL" id="NHYD01003796">
    <property type="protein sequence ID" value="PPQ72824.1"/>
    <property type="molecule type" value="Genomic_DNA"/>
</dbReference>
<feature type="compositionally biased region" description="Acidic residues" evidence="1">
    <location>
        <begin position="384"/>
        <end position="395"/>
    </location>
</feature>
<feature type="region of interest" description="Disordered" evidence="1">
    <location>
        <begin position="1"/>
        <end position="27"/>
    </location>
</feature>
<keyword evidence="2" id="KW-0812">Transmembrane</keyword>
<feature type="region of interest" description="Disordered" evidence="1">
    <location>
        <begin position="345"/>
        <end position="522"/>
    </location>
</feature>
<feature type="region of interest" description="Disordered" evidence="1">
    <location>
        <begin position="303"/>
        <end position="324"/>
    </location>
</feature>
<name>A0A409W2S3_PSICY</name>
<feature type="transmembrane region" description="Helical" evidence="2">
    <location>
        <begin position="187"/>
        <end position="207"/>
    </location>
</feature>
<feature type="compositionally biased region" description="Low complexity" evidence="1">
    <location>
        <begin position="484"/>
        <end position="499"/>
    </location>
</feature>
<dbReference type="STRING" id="93625.A0A409W2S3"/>
<feature type="compositionally biased region" description="Pro residues" evidence="1">
    <location>
        <begin position="500"/>
        <end position="510"/>
    </location>
</feature>
<evidence type="ECO:0000256" key="2">
    <source>
        <dbReference type="SAM" id="Phobius"/>
    </source>
</evidence>
<reference evidence="3 4" key="1">
    <citation type="journal article" date="2018" name="Evol. Lett.">
        <title>Horizontal gene cluster transfer increased hallucinogenic mushroom diversity.</title>
        <authorList>
            <person name="Reynolds H.T."/>
            <person name="Vijayakumar V."/>
            <person name="Gluck-Thaler E."/>
            <person name="Korotkin H.B."/>
            <person name="Matheny P.B."/>
            <person name="Slot J.C."/>
        </authorList>
    </citation>
    <scope>NUCLEOTIDE SEQUENCE [LARGE SCALE GENOMIC DNA]</scope>
    <source>
        <strain evidence="3 4">2631</strain>
    </source>
</reference>
<dbReference type="Proteomes" id="UP000283269">
    <property type="component" value="Unassembled WGS sequence"/>
</dbReference>
<organism evidence="3 4">
    <name type="scientific">Psilocybe cyanescens</name>
    <dbReference type="NCBI Taxonomy" id="93625"/>
    <lineage>
        <taxon>Eukaryota</taxon>
        <taxon>Fungi</taxon>
        <taxon>Dikarya</taxon>
        <taxon>Basidiomycota</taxon>
        <taxon>Agaricomycotina</taxon>
        <taxon>Agaricomycetes</taxon>
        <taxon>Agaricomycetidae</taxon>
        <taxon>Agaricales</taxon>
        <taxon>Agaricineae</taxon>
        <taxon>Strophariaceae</taxon>
        <taxon>Psilocybe</taxon>
    </lineage>
</organism>
<dbReference type="InParanoid" id="A0A409W2S3"/>
<keyword evidence="2" id="KW-0472">Membrane</keyword>
<protein>
    <submittedName>
        <fullName evidence="3">Uncharacterized protein</fullName>
    </submittedName>
</protein>
<sequence length="731" mass="76560">MGCTERTRTKGQLSLQPPPSRSAMTVRPSLSLKKKALPLTPPAAACTFYLAPKMGDTVDSLAPLPITWDPSCLTTAKEIDIYLYSPGSALPRIHVWQNVALSRGTYTAELMPRWWNSSSSQSLQINVVPAGQPTFLSTLPGGPVFTATYTEPAGGTPVEADTSQVDSGITQVNDHLAKGGVSAGGKAAAVLLPLLFVALCAGAYLKMKRSRNVDKRRKWTEAVDKRMSTISTDWKSVSGAGANAAVRSSMAVGNRSSSFSFGGIRPSSTFATEGDEASAANANAAGVGLGHQEKMMAQVRTGTGVGLRNPGGLTSPSTTSVDRVSRVSFAPDTRVSRVSFADSLAPSSVAGRPSGESARNRPSRAFHSAYIPPVPALPAQESNEKEEEEEEEDNKSEEADGSFSPRQTQGALTLTPEDIRSRIAAGRARAASNAAAQQQQVQVQKQQQQHYQQQQHGHDEKAAGGGAGFDEFMPALSMMRTGNDPAAPDDLLFAASAPSSPIPTSPPPAYPKSAASTPPMASYASYASPPMQSQALPAGLSSPVMGSMPMQPMPASVMSPDEMLRAYAERKKSLAMASAGRASPSSFGSANGGRARTPSIRGAPISYPMPVAGANGSAGGNGNTTMRVLYEAATVPEVPSVNMTANTVNTADYENAHGYRNTAYTESQYAPSEYTAESHVVVGMHQHQQAQLGHHANASIGVGMYGGARYAIGADEDEDERGAVHGMGRAA</sequence>
<keyword evidence="4" id="KW-1185">Reference proteome</keyword>
<evidence type="ECO:0000256" key="1">
    <source>
        <dbReference type="SAM" id="MobiDB-lite"/>
    </source>
</evidence>
<keyword evidence="2" id="KW-1133">Transmembrane helix</keyword>
<gene>
    <name evidence="3" type="ORF">CVT25_000808</name>
</gene>
<evidence type="ECO:0000313" key="3">
    <source>
        <dbReference type="EMBL" id="PPQ72824.1"/>
    </source>
</evidence>
<accession>A0A409W2S3</accession>
<feature type="compositionally biased region" description="Low complexity" evidence="1">
    <location>
        <begin position="314"/>
        <end position="324"/>
    </location>
</feature>
<feature type="compositionally biased region" description="Low complexity" evidence="1">
    <location>
        <begin position="424"/>
        <end position="455"/>
    </location>
</feature>